<accession>R1GM41</accession>
<dbReference type="AlphaFoldDB" id="R1GM41"/>
<dbReference type="Proteomes" id="UP000011223">
    <property type="component" value="Unassembled WGS sequence"/>
</dbReference>
<comment type="caution">
    <text evidence="1">The sequence shown here is derived from an EMBL/GenBank/DDBJ whole genome shotgun (WGS) entry which is preliminary data.</text>
</comment>
<sequence length="61" mass="6807">MIFFLAKYFADIIPKKHKSNMLAAGPNNISLIEVISGKKTANNIIIAKHVSHMLNIEESLK</sequence>
<evidence type="ECO:0000313" key="2">
    <source>
        <dbReference type="Proteomes" id="UP000011223"/>
    </source>
</evidence>
<keyword evidence="2" id="KW-1185">Reference proteome</keyword>
<name>R1GM41_9GAMM</name>
<protein>
    <submittedName>
        <fullName evidence="1">Uncharacterized protein</fullName>
    </submittedName>
</protein>
<evidence type="ECO:0000313" key="1">
    <source>
        <dbReference type="EMBL" id="EOD77169.1"/>
    </source>
</evidence>
<dbReference type="EMBL" id="ANFM02000068">
    <property type="protein sequence ID" value="EOD77169.1"/>
    <property type="molecule type" value="Genomic_DNA"/>
</dbReference>
<proteinExistence type="predicted"/>
<gene>
    <name evidence="1" type="ORF">D515_04524</name>
</gene>
<organism evidence="1 2">
    <name type="scientific">Grimontia indica</name>
    <dbReference type="NCBI Taxonomy" id="1056512"/>
    <lineage>
        <taxon>Bacteria</taxon>
        <taxon>Pseudomonadati</taxon>
        <taxon>Pseudomonadota</taxon>
        <taxon>Gammaproteobacteria</taxon>
        <taxon>Vibrionales</taxon>
        <taxon>Vibrionaceae</taxon>
        <taxon>Grimontia</taxon>
    </lineage>
</organism>
<reference evidence="1 2" key="1">
    <citation type="journal article" date="2014" name="PLoS ONE">
        <title>Grimontia indica AK16(T), sp. nov., Isolated from a Seawater Sample Reports the Presence of Pathogenic Genes Similar to Vibrio Genus.</title>
        <authorList>
            <person name="Singh A."/>
            <person name="Vaidya B."/>
            <person name="Khatri I."/>
            <person name="Srinivas T.N."/>
            <person name="Subramanian S."/>
            <person name="Korpole S."/>
            <person name="Pinnaka A.K."/>
        </authorList>
    </citation>
    <scope>NUCLEOTIDE SEQUENCE [LARGE SCALE GENOMIC DNA]</scope>
    <source>
        <strain evidence="1 2">AK16</strain>
    </source>
</reference>